<accession>A0A9X3EE07</accession>
<protein>
    <submittedName>
        <fullName evidence="9">Bifunctional protein-serine/threonine kinase/phosphatase</fullName>
    </submittedName>
</protein>
<dbReference type="PANTHER" id="PTHR24351">
    <property type="entry name" value="RIBOSOMAL PROTEIN S6 KINASE"/>
    <property type="match status" value="1"/>
</dbReference>
<keyword evidence="6" id="KW-0812">Transmembrane</keyword>
<evidence type="ECO:0000259" key="8">
    <source>
        <dbReference type="PROSITE" id="PS51746"/>
    </source>
</evidence>
<evidence type="ECO:0000256" key="5">
    <source>
        <dbReference type="ARBA" id="ARBA00022840"/>
    </source>
</evidence>
<keyword evidence="4 9" id="KW-0418">Kinase</keyword>
<evidence type="ECO:0000256" key="1">
    <source>
        <dbReference type="ARBA" id="ARBA00022527"/>
    </source>
</evidence>
<dbReference type="Pfam" id="PF00069">
    <property type="entry name" value="Pkinase"/>
    <property type="match status" value="1"/>
</dbReference>
<name>A0A9X3EE07_9GAMM</name>
<feature type="domain" description="Protein kinase" evidence="7">
    <location>
        <begin position="271"/>
        <end position="542"/>
    </location>
</feature>
<dbReference type="InterPro" id="IPR011009">
    <property type="entry name" value="Kinase-like_dom_sf"/>
</dbReference>
<dbReference type="PROSITE" id="PS00108">
    <property type="entry name" value="PROTEIN_KINASE_ST"/>
    <property type="match status" value="1"/>
</dbReference>
<dbReference type="InterPro" id="IPR001932">
    <property type="entry name" value="PPM-type_phosphatase-like_dom"/>
</dbReference>
<dbReference type="RefSeq" id="WP_283174079.1">
    <property type="nucleotide sequence ID" value="NZ_JAPNOA010000029.1"/>
</dbReference>
<evidence type="ECO:0000256" key="4">
    <source>
        <dbReference type="ARBA" id="ARBA00022777"/>
    </source>
</evidence>
<dbReference type="SUPFAM" id="SSF81606">
    <property type="entry name" value="PP2C-like"/>
    <property type="match status" value="1"/>
</dbReference>
<keyword evidence="5" id="KW-0067">ATP-binding</keyword>
<dbReference type="SMART" id="SM00220">
    <property type="entry name" value="S_TKc"/>
    <property type="match status" value="1"/>
</dbReference>
<dbReference type="GO" id="GO:0004674">
    <property type="term" value="F:protein serine/threonine kinase activity"/>
    <property type="evidence" value="ECO:0007669"/>
    <property type="project" value="UniProtKB-KW"/>
</dbReference>
<dbReference type="InterPro" id="IPR008271">
    <property type="entry name" value="Ser/Thr_kinase_AS"/>
</dbReference>
<evidence type="ECO:0000313" key="9">
    <source>
        <dbReference type="EMBL" id="MCY0965868.1"/>
    </source>
</evidence>
<feature type="domain" description="PPM-type phosphatase" evidence="8">
    <location>
        <begin position="8"/>
        <end position="238"/>
    </location>
</feature>
<keyword evidence="2" id="KW-0808">Transferase</keyword>
<dbReference type="PROSITE" id="PS50011">
    <property type="entry name" value="PROTEIN_KINASE_DOM"/>
    <property type="match status" value="1"/>
</dbReference>
<dbReference type="PROSITE" id="PS51746">
    <property type="entry name" value="PPM_2"/>
    <property type="match status" value="1"/>
</dbReference>
<evidence type="ECO:0000256" key="6">
    <source>
        <dbReference type="SAM" id="Phobius"/>
    </source>
</evidence>
<evidence type="ECO:0000256" key="2">
    <source>
        <dbReference type="ARBA" id="ARBA00022679"/>
    </source>
</evidence>
<gene>
    <name evidence="9" type="ORF">OUO13_11770</name>
</gene>
<reference evidence="9" key="1">
    <citation type="submission" date="2022-11" db="EMBL/GenBank/DDBJ databases">
        <title>Parathalassolutuus dongxingensis gen. nov., sp. nov., a novel member of family Oceanospirillaceae isolated from a coastal shrimp pond in Guangxi, China.</title>
        <authorList>
            <person name="Chen H."/>
        </authorList>
    </citation>
    <scope>NUCLEOTIDE SEQUENCE</scope>
    <source>
        <strain evidence="9">G-43</strain>
    </source>
</reference>
<dbReference type="SMART" id="SM00331">
    <property type="entry name" value="PP2C_SIG"/>
    <property type="match status" value="1"/>
</dbReference>
<evidence type="ECO:0000259" key="7">
    <source>
        <dbReference type="PROSITE" id="PS50011"/>
    </source>
</evidence>
<dbReference type="Proteomes" id="UP001150830">
    <property type="component" value="Unassembled WGS sequence"/>
</dbReference>
<evidence type="ECO:0000313" key="10">
    <source>
        <dbReference type="Proteomes" id="UP001150830"/>
    </source>
</evidence>
<comment type="caution">
    <text evidence="9">The sequence shown here is derived from an EMBL/GenBank/DDBJ whole genome shotgun (WGS) entry which is preliminary data.</text>
</comment>
<keyword evidence="6" id="KW-1133">Transmembrane helix</keyword>
<evidence type="ECO:0000256" key="3">
    <source>
        <dbReference type="ARBA" id="ARBA00022741"/>
    </source>
</evidence>
<keyword evidence="6" id="KW-0472">Membrane</keyword>
<dbReference type="Gene3D" id="3.60.40.10">
    <property type="entry name" value="PPM-type phosphatase domain"/>
    <property type="match status" value="1"/>
</dbReference>
<dbReference type="EMBL" id="JAPNOA010000029">
    <property type="protein sequence ID" value="MCY0965868.1"/>
    <property type="molecule type" value="Genomic_DNA"/>
</dbReference>
<dbReference type="GO" id="GO:0005524">
    <property type="term" value="F:ATP binding"/>
    <property type="evidence" value="ECO:0007669"/>
    <property type="project" value="UniProtKB-KW"/>
</dbReference>
<dbReference type="SMART" id="SM00332">
    <property type="entry name" value="PP2Cc"/>
    <property type="match status" value="1"/>
</dbReference>
<dbReference type="Pfam" id="PF13672">
    <property type="entry name" value="PP2C_2"/>
    <property type="match status" value="1"/>
</dbReference>
<dbReference type="InterPro" id="IPR000719">
    <property type="entry name" value="Prot_kinase_dom"/>
</dbReference>
<keyword evidence="1" id="KW-0723">Serine/threonine-protein kinase</keyword>
<organism evidence="9 10">
    <name type="scientific">Parathalassolituus penaei</name>
    <dbReference type="NCBI Taxonomy" id="2997323"/>
    <lineage>
        <taxon>Bacteria</taxon>
        <taxon>Pseudomonadati</taxon>
        <taxon>Pseudomonadota</taxon>
        <taxon>Gammaproteobacteria</taxon>
        <taxon>Oceanospirillales</taxon>
        <taxon>Oceanospirillaceae</taxon>
        <taxon>Parathalassolituus</taxon>
    </lineage>
</organism>
<dbReference type="InterPro" id="IPR036457">
    <property type="entry name" value="PPM-type-like_dom_sf"/>
</dbReference>
<dbReference type="AlphaFoldDB" id="A0A9X3EE07"/>
<keyword evidence="10" id="KW-1185">Reference proteome</keyword>
<keyword evidence="3" id="KW-0547">Nucleotide-binding</keyword>
<dbReference type="Gene3D" id="1.10.510.10">
    <property type="entry name" value="Transferase(Phosphotransferase) domain 1"/>
    <property type="match status" value="1"/>
</dbReference>
<sequence length="579" mass="65960">MTKPLAVSCGQYSDKGRKDLNQDSHGFSLPPEPALSLKGIAIGLADGISSSPVSQQASAMVVRSFLEDYYCTSEAWSVQKSGERVLTASNSWLYSETMRSDFRFDRDRGYVCTFSGLIIKANTAHLFHVGDSRVYRLRNHALEQLTNDHRMWESREKSYLSRAMGMTDKLEIDYRTLPVQAGDVFVLATDGIYEFIDPQILISSIATSDNLDHTAHAIAEAALVAGSDDNLTIQILRVDALAEAANESVLRQVESLPLPPPLEARMLFDGYRIVRQIHASPRSHVFLAIDGKTGQQVAIKTPSTDQSSNPEYLERFMMEEWIARRLNSPHVLKPFTLDRRRNFLYTTMEYVEGKTLSQWLVDNPRPELENVRNIIEQVARGLMAFHRMEMLYQDLKPDNIMIDNTGTVKIIDFGAVRVAGLMEMHPDDTGNQMLGTALYMAPEYFLGEPGTVRSDLFSLAVLTYHMLTGQYPYGTEVARHRSETAQRRLHYRPLIQSSKDEREIPAWIDFALRKATQINPYKRHAEISEFLFELRQPAREFLTQTKPPLMQRNPVGFWQGVSLLQLLVILWMLYERFGH</sequence>
<dbReference type="CDD" id="cd14014">
    <property type="entry name" value="STKc_PknB_like"/>
    <property type="match status" value="1"/>
</dbReference>
<proteinExistence type="predicted"/>
<dbReference type="SUPFAM" id="SSF56112">
    <property type="entry name" value="Protein kinase-like (PK-like)"/>
    <property type="match status" value="1"/>
</dbReference>
<dbReference type="CDD" id="cd00143">
    <property type="entry name" value="PP2Cc"/>
    <property type="match status" value="1"/>
</dbReference>
<feature type="transmembrane region" description="Helical" evidence="6">
    <location>
        <begin position="555"/>
        <end position="574"/>
    </location>
</feature>